<dbReference type="Proteomes" id="UP001066276">
    <property type="component" value="Chromosome 12"/>
</dbReference>
<dbReference type="EMBL" id="JANPWB010000016">
    <property type="protein sequence ID" value="KAJ1080057.1"/>
    <property type="molecule type" value="Genomic_DNA"/>
</dbReference>
<accession>A0AAV7KPV5</accession>
<protein>
    <submittedName>
        <fullName evidence="2">Uncharacterized protein</fullName>
    </submittedName>
</protein>
<keyword evidence="3" id="KW-1185">Reference proteome</keyword>
<evidence type="ECO:0000313" key="2">
    <source>
        <dbReference type="EMBL" id="KAJ1080057.1"/>
    </source>
</evidence>
<reference evidence="2" key="1">
    <citation type="journal article" date="2022" name="bioRxiv">
        <title>Sequencing and chromosome-scale assembly of the giantPleurodeles waltlgenome.</title>
        <authorList>
            <person name="Brown T."/>
            <person name="Elewa A."/>
            <person name="Iarovenko S."/>
            <person name="Subramanian E."/>
            <person name="Araus A.J."/>
            <person name="Petzold A."/>
            <person name="Susuki M."/>
            <person name="Suzuki K.-i.T."/>
            <person name="Hayashi T."/>
            <person name="Toyoda A."/>
            <person name="Oliveira C."/>
            <person name="Osipova E."/>
            <person name="Leigh N.D."/>
            <person name="Simon A."/>
            <person name="Yun M.H."/>
        </authorList>
    </citation>
    <scope>NUCLEOTIDE SEQUENCE</scope>
    <source>
        <strain evidence="2">20211129_DDA</strain>
        <tissue evidence="2">Liver</tissue>
    </source>
</reference>
<gene>
    <name evidence="2" type="ORF">NDU88_000279</name>
</gene>
<proteinExistence type="predicted"/>
<dbReference type="AlphaFoldDB" id="A0AAV7KPV5"/>
<evidence type="ECO:0000256" key="1">
    <source>
        <dbReference type="SAM" id="MobiDB-lite"/>
    </source>
</evidence>
<sequence length="78" mass="9139">MTRLLLPLPNRKCSILRPIPIYIWVMGNRVRTFAPYPGWIRETVWKETGQTCGIGEAGDSRWRKKKTRKTAQQVRPKT</sequence>
<comment type="caution">
    <text evidence="2">The sequence shown here is derived from an EMBL/GenBank/DDBJ whole genome shotgun (WGS) entry which is preliminary data.</text>
</comment>
<name>A0AAV7KPV5_PLEWA</name>
<organism evidence="2 3">
    <name type="scientific">Pleurodeles waltl</name>
    <name type="common">Iberian ribbed newt</name>
    <dbReference type="NCBI Taxonomy" id="8319"/>
    <lineage>
        <taxon>Eukaryota</taxon>
        <taxon>Metazoa</taxon>
        <taxon>Chordata</taxon>
        <taxon>Craniata</taxon>
        <taxon>Vertebrata</taxon>
        <taxon>Euteleostomi</taxon>
        <taxon>Amphibia</taxon>
        <taxon>Batrachia</taxon>
        <taxon>Caudata</taxon>
        <taxon>Salamandroidea</taxon>
        <taxon>Salamandridae</taxon>
        <taxon>Pleurodelinae</taxon>
        <taxon>Pleurodeles</taxon>
    </lineage>
</organism>
<evidence type="ECO:0000313" key="3">
    <source>
        <dbReference type="Proteomes" id="UP001066276"/>
    </source>
</evidence>
<feature type="region of interest" description="Disordered" evidence="1">
    <location>
        <begin position="55"/>
        <end position="78"/>
    </location>
</feature>